<sequence>MIRCHVMFVHVPLWLGSATGYARTQLVNQFTSVPF</sequence>
<dbReference type="AlphaFoldDB" id="A0A0E9RLW9"/>
<accession>A0A0E9RLW9</accession>
<name>A0A0E9RLW9_ANGAN</name>
<dbReference type="EMBL" id="GBXM01079254">
    <property type="protein sequence ID" value="JAH29323.1"/>
    <property type="molecule type" value="Transcribed_RNA"/>
</dbReference>
<reference evidence="1" key="1">
    <citation type="submission" date="2014-11" db="EMBL/GenBank/DDBJ databases">
        <authorList>
            <person name="Amaro Gonzalez C."/>
        </authorList>
    </citation>
    <scope>NUCLEOTIDE SEQUENCE</scope>
</reference>
<proteinExistence type="predicted"/>
<evidence type="ECO:0000313" key="1">
    <source>
        <dbReference type="EMBL" id="JAH29323.1"/>
    </source>
</evidence>
<protein>
    <submittedName>
        <fullName evidence="1">Uncharacterized protein</fullName>
    </submittedName>
</protein>
<reference evidence="1" key="2">
    <citation type="journal article" date="2015" name="Fish Shellfish Immunol.">
        <title>Early steps in the European eel (Anguilla anguilla)-Vibrio vulnificus interaction in the gills: Role of the RtxA13 toxin.</title>
        <authorList>
            <person name="Callol A."/>
            <person name="Pajuelo D."/>
            <person name="Ebbesson L."/>
            <person name="Teles M."/>
            <person name="MacKenzie S."/>
            <person name="Amaro C."/>
        </authorList>
    </citation>
    <scope>NUCLEOTIDE SEQUENCE</scope>
</reference>
<organism evidence="1">
    <name type="scientific">Anguilla anguilla</name>
    <name type="common">European freshwater eel</name>
    <name type="synonym">Muraena anguilla</name>
    <dbReference type="NCBI Taxonomy" id="7936"/>
    <lineage>
        <taxon>Eukaryota</taxon>
        <taxon>Metazoa</taxon>
        <taxon>Chordata</taxon>
        <taxon>Craniata</taxon>
        <taxon>Vertebrata</taxon>
        <taxon>Euteleostomi</taxon>
        <taxon>Actinopterygii</taxon>
        <taxon>Neopterygii</taxon>
        <taxon>Teleostei</taxon>
        <taxon>Anguilliformes</taxon>
        <taxon>Anguillidae</taxon>
        <taxon>Anguilla</taxon>
    </lineage>
</organism>